<dbReference type="GO" id="GO:0016787">
    <property type="term" value="F:hydrolase activity"/>
    <property type="evidence" value="ECO:0007669"/>
    <property type="project" value="UniProtKB-KW"/>
</dbReference>
<dbReference type="GO" id="GO:0016020">
    <property type="term" value="C:membrane"/>
    <property type="evidence" value="ECO:0007669"/>
    <property type="project" value="TreeGrafter"/>
</dbReference>
<dbReference type="Gene3D" id="2.30.110.10">
    <property type="entry name" value="Electron Transport, Fmn-binding Protein, Chain A"/>
    <property type="match status" value="1"/>
</dbReference>
<dbReference type="EMBL" id="SMFY01000002">
    <property type="protein sequence ID" value="TCK28368.1"/>
    <property type="molecule type" value="Genomic_DNA"/>
</dbReference>
<keyword evidence="1" id="KW-0378">Hydrolase</keyword>
<dbReference type="Pfam" id="PF00561">
    <property type="entry name" value="Abhydrolase_1"/>
    <property type="match status" value="1"/>
</dbReference>
<reference evidence="3 4" key="1">
    <citation type="submission" date="2019-03" db="EMBL/GenBank/DDBJ databases">
        <title>Genomic Encyclopedia of Type Strains, Phase IV (KMG-IV): sequencing the most valuable type-strain genomes for metagenomic binning, comparative biology and taxonomic classification.</title>
        <authorList>
            <person name="Goeker M."/>
        </authorList>
    </citation>
    <scope>NUCLEOTIDE SEQUENCE [LARGE SCALE GENOMIC DNA]</scope>
    <source>
        <strain evidence="3 4">DSM 101</strain>
    </source>
</reference>
<protein>
    <submittedName>
        <fullName evidence="3">Flavin reductase (DIM6/NTAB) family NADH-FMN oxidoreductase RutF</fullName>
    </submittedName>
</protein>
<dbReference type="PRINTS" id="PR00111">
    <property type="entry name" value="ABHYDROLASE"/>
</dbReference>
<dbReference type="SUPFAM" id="SSF50475">
    <property type="entry name" value="FMN-binding split barrel"/>
    <property type="match status" value="1"/>
</dbReference>
<dbReference type="InterPro" id="IPR050266">
    <property type="entry name" value="AB_hydrolase_sf"/>
</dbReference>
<dbReference type="OrthoDB" id="9792858at2"/>
<accession>A0A4R1I0X2</accession>
<dbReference type="InterPro" id="IPR000073">
    <property type="entry name" value="AB_hydrolase_1"/>
</dbReference>
<dbReference type="Gene3D" id="3.90.79.10">
    <property type="entry name" value="Nucleoside Triphosphate Pyrophosphohydrolase"/>
    <property type="match status" value="1"/>
</dbReference>
<name>A0A4R1I0X2_ANCAQ</name>
<dbReference type="PANTHER" id="PTHR43798">
    <property type="entry name" value="MONOACYLGLYCEROL LIPASE"/>
    <property type="match status" value="1"/>
</dbReference>
<feature type="domain" description="Flavin reductase like" evidence="2">
    <location>
        <begin position="300"/>
        <end position="443"/>
    </location>
</feature>
<evidence type="ECO:0000259" key="2">
    <source>
        <dbReference type="SMART" id="SM00903"/>
    </source>
</evidence>
<dbReference type="GO" id="GO:0016646">
    <property type="term" value="F:oxidoreductase activity, acting on the CH-NH group of donors, NAD or NADP as acceptor"/>
    <property type="evidence" value="ECO:0007669"/>
    <property type="project" value="UniProtKB-ARBA"/>
</dbReference>
<keyword evidence="4" id="KW-1185">Reference proteome</keyword>
<dbReference type="InterPro" id="IPR002563">
    <property type="entry name" value="Flavin_Rdtase-like_dom"/>
</dbReference>
<proteinExistence type="predicted"/>
<sequence>MAEVRTLGFAGRDGAPAHVAYRRAGPAGAPPVVLIHGVGMASEVWAPQIKALAARHDVIALDMPGHGGSSLPPEDARLSDYAGQIVALLDGLAIPSAVLIGHSMGALVALETALAHPVRVRAVAALNAVFCRTPEQRAVVTARAGTLDAQGRAASHAAAVRRWFGEPVPEALQASAAQVATLLAAGDPVGYARTYALFAASDAAHRDRLAGLAMPALFMTADGDLNSTPEMSRAMAALAPHGRVEVLEGARHMMALTAPDEVNGRLLAFLDALAPAPALDVDTPASDAQTFDPKAFRQALGAFLTGVTVVTTRTADGEMRGFTANSFSSVSLDPPLILVCLAKAASSFPVFSAAENFAVSVLAGDQKDVSALFASKSPDKFAGAPWQLGPAGSPVMSGAAAWFDCTRHEVVEAGDHVILIGHVRGFGAGTKPPLGYCRGAYVDFSLGPQALAKRDEPARVGAILESDGALLLVEDGKGGLDLPAGSCLEPASNPHSLRGALARLGVEGRLGFLFAVFETQSAGKGPPTVSIYYRGGLSGTPSAQAGAVLVPLDEVDLSRLPDEATRSMLARYLRERREDTFGIYVGDAARGTVHPLAAVPANPGWDTPGAPA</sequence>
<dbReference type="AlphaFoldDB" id="A0A4R1I0X2"/>
<evidence type="ECO:0000313" key="3">
    <source>
        <dbReference type="EMBL" id="TCK28368.1"/>
    </source>
</evidence>
<evidence type="ECO:0000313" key="4">
    <source>
        <dbReference type="Proteomes" id="UP000295030"/>
    </source>
</evidence>
<dbReference type="SMART" id="SM00903">
    <property type="entry name" value="Flavin_Reduct"/>
    <property type="match status" value="1"/>
</dbReference>
<dbReference type="PANTHER" id="PTHR43798:SF31">
    <property type="entry name" value="AB HYDROLASE SUPERFAMILY PROTEIN YCLE"/>
    <property type="match status" value="1"/>
</dbReference>
<dbReference type="Pfam" id="PF01613">
    <property type="entry name" value="Flavin_Reduct"/>
    <property type="match status" value="1"/>
</dbReference>
<dbReference type="RefSeq" id="WP_131835527.1">
    <property type="nucleotide sequence ID" value="NZ_SMFY01000002.1"/>
</dbReference>
<evidence type="ECO:0000256" key="1">
    <source>
        <dbReference type="ARBA" id="ARBA00022801"/>
    </source>
</evidence>
<dbReference type="SUPFAM" id="SSF53474">
    <property type="entry name" value="alpha/beta-Hydrolases"/>
    <property type="match status" value="1"/>
</dbReference>
<dbReference type="Gene3D" id="3.40.50.1820">
    <property type="entry name" value="alpha/beta hydrolase"/>
    <property type="match status" value="1"/>
</dbReference>
<dbReference type="InterPro" id="IPR029058">
    <property type="entry name" value="AB_hydrolase_fold"/>
</dbReference>
<gene>
    <name evidence="3" type="ORF">EV667_2372</name>
</gene>
<dbReference type="Proteomes" id="UP000295030">
    <property type="component" value="Unassembled WGS sequence"/>
</dbReference>
<comment type="caution">
    <text evidence="3">The sequence shown here is derived from an EMBL/GenBank/DDBJ whole genome shotgun (WGS) entry which is preliminary data.</text>
</comment>
<dbReference type="InterPro" id="IPR012349">
    <property type="entry name" value="Split_barrel_FMN-bd"/>
</dbReference>
<dbReference type="GO" id="GO:0010181">
    <property type="term" value="F:FMN binding"/>
    <property type="evidence" value="ECO:0007669"/>
    <property type="project" value="InterPro"/>
</dbReference>
<organism evidence="3 4">
    <name type="scientific">Ancylobacter aquaticus</name>
    <dbReference type="NCBI Taxonomy" id="100"/>
    <lineage>
        <taxon>Bacteria</taxon>
        <taxon>Pseudomonadati</taxon>
        <taxon>Pseudomonadota</taxon>
        <taxon>Alphaproteobacteria</taxon>
        <taxon>Hyphomicrobiales</taxon>
        <taxon>Xanthobacteraceae</taxon>
        <taxon>Ancylobacter</taxon>
    </lineage>
</organism>